<protein>
    <submittedName>
        <fullName evidence="2">Uncharacterized protein</fullName>
    </submittedName>
</protein>
<evidence type="ECO:0000313" key="2">
    <source>
        <dbReference type="WBParaSite" id="PS1159_v2.g5591.t1"/>
    </source>
</evidence>
<dbReference type="Proteomes" id="UP000887580">
    <property type="component" value="Unplaced"/>
</dbReference>
<name>A0AC35GIK7_9BILA</name>
<evidence type="ECO:0000313" key="1">
    <source>
        <dbReference type="Proteomes" id="UP000887580"/>
    </source>
</evidence>
<proteinExistence type="predicted"/>
<organism evidence="1 2">
    <name type="scientific">Panagrolaimus sp. PS1159</name>
    <dbReference type="NCBI Taxonomy" id="55785"/>
    <lineage>
        <taxon>Eukaryota</taxon>
        <taxon>Metazoa</taxon>
        <taxon>Ecdysozoa</taxon>
        <taxon>Nematoda</taxon>
        <taxon>Chromadorea</taxon>
        <taxon>Rhabditida</taxon>
        <taxon>Tylenchina</taxon>
        <taxon>Panagrolaimomorpha</taxon>
        <taxon>Panagrolaimoidea</taxon>
        <taxon>Panagrolaimidae</taxon>
        <taxon>Panagrolaimus</taxon>
    </lineage>
</organism>
<sequence length="78" mass="8674">SPIGFAEWILVPASFPPKPLYTFSKLHAKMKDMFSNNDNGPRLGVVVGIGKIAVFHHLINCPTDFVLGSTHMCEYEIK</sequence>
<reference evidence="2" key="1">
    <citation type="submission" date="2022-11" db="UniProtKB">
        <authorList>
            <consortium name="WormBaseParasite"/>
        </authorList>
    </citation>
    <scope>IDENTIFICATION</scope>
</reference>
<accession>A0AC35GIK7</accession>
<dbReference type="WBParaSite" id="PS1159_v2.g5591.t1">
    <property type="protein sequence ID" value="PS1159_v2.g5591.t1"/>
    <property type="gene ID" value="PS1159_v2.g5591"/>
</dbReference>